<dbReference type="RefSeq" id="XP_008613234.1">
    <property type="nucleotide sequence ID" value="XM_008615012.1"/>
</dbReference>
<dbReference type="GeneID" id="19949826"/>
<reference evidence="2 3" key="1">
    <citation type="submission" date="2012-04" db="EMBL/GenBank/DDBJ databases">
        <title>The Genome Sequence of Saprolegnia declina VS20.</title>
        <authorList>
            <consortium name="The Broad Institute Genome Sequencing Platform"/>
            <person name="Russ C."/>
            <person name="Nusbaum C."/>
            <person name="Tyler B."/>
            <person name="van West P."/>
            <person name="Dieguez-Uribeondo J."/>
            <person name="de Bruijn I."/>
            <person name="Tripathy S."/>
            <person name="Jiang R."/>
            <person name="Young S.K."/>
            <person name="Zeng Q."/>
            <person name="Gargeya S."/>
            <person name="Fitzgerald M."/>
            <person name="Haas B."/>
            <person name="Abouelleil A."/>
            <person name="Alvarado L."/>
            <person name="Arachchi H.M."/>
            <person name="Berlin A."/>
            <person name="Chapman S.B."/>
            <person name="Goldberg J."/>
            <person name="Griggs A."/>
            <person name="Gujja S."/>
            <person name="Hansen M."/>
            <person name="Howarth C."/>
            <person name="Imamovic A."/>
            <person name="Larimer J."/>
            <person name="McCowen C."/>
            <person name="Montmayeur A."/>
            <person name="Murphy C."/>
            <person name="Neiman D."/>
            <person name="Pearson M."/>
            <person name="Priest M."/>
            <person name="Roberts A."/>
            <person name="Saif S."/>
            <person name="Shea T."/>
            <person name="Sisk P."/>
            <person name="Sykes S."/>
            <person name="Wortman J."/>
            <person name="Nusbaum C."/>
            <person name="Birren B."/>
        </authorList>
    </citation>
    <scope>NUCLEOTIDE SEQUENCE [LARGE SCALE GENOMIC DNA]</scope>
    <source>
        <strain evidence="2 3">VS20</strain>
    </source>
</reference>
<organism evidence="2 3">
    <name type="scientific">Saprolegnia diclina (strain VS20)</name>
    <dbReference type="NCBI Taxonomy" id="1156394"/>
    <lineage>
        <taxon>Eukaryota</taxon>
        <taxon>Sar</taxon>
        <taxon>Stramenopiles</taxon>
        <taxon>Oomycota</taxon>
        <taxon>Saprolegniomycetes</taxon>
        <taxon>Saprolegniales</taxon>
        <taxon>Saprolegniaceae</taxon>
        <taxon>Saprolegnia</taxon>
    </lineage>
</organism>
<dbReference type="Pfam" id="PF09743">
    <property type="entry name" value="E3_UFM1_ligase"/>
    <property type="match status" value="1"/>
</dbReference>
<dbReference type="InParanoid" id="T0QEE3"/>
<dbReference type="OMA" id="CILHASG"/>
<feature type="domain" description="E3 UFM1-protein ligase 1-like N-terminal" evidence="1">
    <location>
        <begin position="3"/>
        <end position="275"/>
    </location>
</feature>
<dbReference type="STRING" id="1156394.T0QEE3"/>
<dbReference type="eggNOG" id="KOG2235">
    <property type="taxonomic scope" value="Eukaryota"/>
</dbReference>
<dbReference type="EMBL" id="JH767160">
    <property type="protein sequence ID" value="EQC33111.1"/>
    <property type="molecule type" value="Genomic_DNA"/>
</dbReference>
<dbReference type="GO" id="GO:0034976">
    <property type="term" value="P:response to endoplasmic reticulum stress"/>
    <property type="evidence" value="ECO:0007669"/>
    <property type="project" value="TreeGrafter"/>
</dbReference>
<dbReference type="OrthoDB" id="10258297at2759"/>
<dbReference type="InterPro" id="IPR056579">
    <property type="entry name" value="Ufl1_N"/>
</dbReference>
<dbReference type="VEuPathDB" id="FungiDB:SDRG_09099"/>
<evidence type="ECO:0000313" key="2">
    <source>
        <dbReference type="EMBL" id="EQC33111.1"/>
    </source>
</evidence>
<sequence>MDEIRALQRQLAAAQETKEGNLKLSERHVVDLVLKMQQLGKLDVIFTRSANAMLTPRQLRHEVADALLNHMGRVSIGDLCATTNVDMAYVEKACADLASESVGRDRVTVMGDEVFTEWYLDGIMEDMNEVLHEHGHVTIGDLAQQYGFPVDFMMAVITPRLGTLIHAHAKGNSLYTEAYVERQVAQIRGSFSGITRPTAIPEIVAATGMDERLVTDTVTDLIAKNVLRGSLRGREYVPTIFVDVQRANVDAFFGANGYLFHDMASQLHIARPLEFLKRSFPHVIALTDVVVADAFLATLEGAIDAACTEVSWVDARTVLPPALPDRSVAELVARTTRLSMRKQSPAVAIASVYVASRGFLSAVHDKFAEHAAAQAARLAAETVRHKIQGRKVDVKAKFTKGKHFMHSNDDGESDASSGVPSTEAMAELVVKWFEECEDDDAFVAGLVSELRPRVLYEAAAAKALSAIHRGGSSTKQELDSIFEDRFDALYVQLLCLSKGWHKLSVLVRANAEIHSVEDYLLATTALDLCNLVLSFVQDAYEVCDLVGVALLVPERDGTPVPRLTQLSLDNQKALQKSTSFASAIETMWALATGDSQSVVDFVRHMSVLADALNMPLRKCDRKKERALLTARKTALEQQLQNADKDCLALLALVSQGIFTTVTNLALDFPPHGMPTVLPALCDAFQSSVPAETMEWLLSLLKNQGDLTTADVTRLQTLATSKTLLV</sequence>
<dbReference type="AlphaFoldDB" id="T0QEE3"/>
<dbReference type="GO" id="GO:0032434">
    <property type="term" value="P:regulation of proteasomal ubiquitin-dependent protein catabolic process"/>
    <property type="evidence" value="ECO:0007669"/>
    <property type="project" value="TreeGrafter"/>
</dbReference>
<accession>T0QEE3</accession>
<dbReference type="PANTHER" id="PTHR31057">
    <property type="entry name" value="E3 UFM1-PROTEIN LIGASE 1"/>
    <property type="match status" value="1"/>
</dbReference>
<gene>
    <name evidence="2" type="ORF">SDRG_09099</name>
</gene>
<proteinExistence type="predicted"/>
<dbReference type="GO" id="GO:1990592">
    <property type="term" value="P:protein K69-linked ufmylation"/>
    <property type="evidence" value="ECO:0007669"/>
    <property type="project" value="TreeGrafter"/>
</dbReference>
<dbReference type="InterPro" id="IPR018611">
    <property type="entry name" value="Ufl1"/>
</dbReference>
<dbReference type="Proteomes" id="UP000030762">
    <property type="component" value="Unassembled WGS sequence"/>
</dbReference>
<protein>
    <recommendedName>
        <fullName evidence="1">E3 UFM1-protein ligase 1-like N-terminal domain-containing protein</fullName>
    </recommendedName>
</protein>
<evidence type="ECO:0000259" key="1">
    <source>
        <dbReference type="Pfam" id="PF09743"/>
    </source>
</evidence>
<name>T0QEE3_SAPDV</name>
<evidence type="ECO:0000313" key="3">
    <source>
        <dbReference type="Proteomes" id="UP000030762"/>
    </source>
</evidence>
<dbReference type="GO" id="GO:0005789">
    <property type="term" value="C:endoplasmic reticulum membrane"/>
    <property type="evidence" value="ECO:0007669"/>
    <property type="project" value="TreeGrafter"/>
</dbReference>
<dbReference type="GO" id="GO:0061666">
    <property type="term" value="F:UFM1 ligase activity"/>
    <property type="evidence" value="ECO:0007669"/>
    <property type="project" value="InterPro"/>
</dbReference>
<dbReference type="PANTHER" id="PTHR31057:SF0">
    <property type="entry name" value="E3 UFM1-PROTEIN LIGASE 1"/>
    <property type="match status" value="1"/>
</dbReference>
<keyword evidence="3" id="KW-1185">Reference proteome</keyword>